<dbReference type="Gene3D" id="1.20.120.1220">
    <property type="match status" value="1"/>
</dbReference>
<evidence type="ECO:0000256" key="1">
    <source>
        <dbReference type="ARBA" id="ARBA00005801"/>
    </source>
</evidence>
<feature type="domain" description="Prepilin type IV endopeptidase peptidase" evidence="4">
    <location>
        <begin position="114"/>
        <end position="220"/>
    </location>
</feature>
<dbReference type="InterPro" id="IPR050882">
    <property type="entry name" value="Prepilin_peptidase/N-MTase"/>
</dbReference>
<dbReference type="InterPro" id="IPR014032">
    <property type="entry name" value="Peptidase_A24A_bac"/>
</dbReference>
<dbReference type="EMBL" id="NQOU01000001">
    <property type="protein sequence ID" value="RII84500.1"/>
    <property type="molecule type" value="Genomic_DNA"/>
</dbReference>
<evidence type="ECO:0000256" key="3">
    <source>
        <dbReference type="SAM" id="Phobius"/>
    </source>
</evidence>
<organism evidence="5 6">
    <name type="scientific">Neopusillimonas maritima</name>
    <dbReference type="NCBI Taxonomy" id="2026239"/>
    <lineage>
        <taxon>Bacteria</taxon>
        <taxon>Pseudomonadati</taxon>
        <taxon>Pseudomonadota</taxon>
        <taxon>Betaproteobacteria</taxon>
        <taxon>Burkholderiales</taxon>
        <taxon>Alcaligenaceae</taxon>
        <taxon>Neopusillimonas</taxon>
    </lineage>
</organism>
<evidence type="ECO:0000259" key="4">
    <source>
        <dbReference type="Pfam" id="PF01478"/>
    </source>
</evidence>
<sequence length="262" mass="27746">MAFHQELNIALILRNSVSLRHWVELFEWPFPAWQTHLGAIVVLATTGAIVVGVCSLLAANGVRNICMLTAGATRSGVGSLRRLAGASGLGGVLGAWVGARYGVSVYAISLLGALGVLVMLAMIDAHTGLLPDLLTLPLLWLGLGLSWSGILPVSLHQSVGGAMAGYGFLWLLSWVFLCIRGREGMGHGDFKLTAALGAWLGYGLLPLVLLWACFLGLMVVFVRHFLRFGQRTDRVDAGSVLAQTLPFGPYLVLSGASALLVS</sequence>
<dbReference type="InterPro" id="IPR000045">
    <property type="entry name" value="Prepilin_IV_endopep_pep"/>
</dbReference>
<feature type="transmembrane region" description="Helical" evidence="3">
    <location>
        <begin position="199"/>
        <end position="221"/>
    </location>
</feature>
<feature type="transmembrane region" description="Helical" evidence="3">
    <location>
        <begin position="37"/>
        <end position="59"/>
    </location>
</feature>
<dbReference type="Pfam" id="PF01478">
    <property type="entry name" value="Peptidase_A24"/>
    <property type="match status" value="1"/>
</dbReference>
<accession>A0ABX9MZU9</accession>
<comment type="similarity">
    <text evidence="1 2">Belongs to the peptidase A24 family.</text>
</comment>
<evidence type="ECO:0000256" key="2">
    <source>
        <dbReference type="RuleBase" id="RU003793"/>
    </source>
</evidence>
<keyword evidence="3" id="KW-0812">Transmembrane</keyword>
<protein>
    <recommendedName>
        <fullName evidence="4">Prepilin type IV endopeptidase peptidase domain-containing protein</fullName>
    </recommendedName>
</protein>
<feature type="transmembrane region" description="Helical" evidence="3">
    <location>
        <begin position="159"/>
        <end position="179"/>
    </location>
</feature>
<gene>
    <name evidence="5" type="ORF">CJO09_04650</name>
</gene>
<dbReference type="PANTHER" id="PTHR30487">
    <property type="entry name" value="TYPE 4 PREPILIN-LIKE PROTEINS LEADER PEPTIDE-PROCESSING ENZYME"/>
    <property type="match status" value="1"/>
</dbReference>
<dbReference type="PANTHER" id="PTHR30487:SF0">
    <property type="entry name" value="PREPILIN LEADER PEPTIDASE_N-METHYLTRANSFERASE-RELATED"/>
    <property type="match status" value="1"/>
</dbReference>
<name>A0ABX9MZU9_9BURK</name>
<dbReference type="PRINTS" id="PR00864">
    <property type="entry name" value="PREPILNPTASE"/>
</dbReference>
<comment type="caution">
    <text evidence="5">The sequence shown here is derived from an EMBL/GenBank/DDBJ whole genome shotgun (WGS) entry which is preliminary data.</text>
</comment>
<keyword evidence="3" id="KW-1133">Transmembrane helix</keyword>
<dbReference type="RefSeq" id="WP_119441262.1">
    <property type="nucleotide sequence ID" value="NZ_CP170494.1"/>
</dbReference>
<evidence type="ECO:0000313" key="6">
    <source>
        <dbReference type="Proteomes" id="UP000266483"/>
    </source>
</evidence>
<reference evidence="5 6" key="1">
    <citation type="submission" date="2017-08" db="EMBL/GenBank/DDBJ databases">
        <title>Pusillimonas indicus sp. nov., a member of the family Alcaligenaceae isolated from surface seawater.</title>
        <authorList>
            <person name="Li J."/>
        </authorList>
    </citation>
    <scope>NUCLEOTIDE SEQUENCE [LARGE SCALE GENOMIC DNA]</scope>
    <source>
        <strain evidence="5 6">17-4A</strain>
    </source>
</reference>
<keyword evidence="6" id="KW-1185">Reference proteome</keyword>
<evidence type="ECO:0000313" key="5">
    <source>
        <dbReference type="EMBL" id="RII84500.1"/>
    </source>
</evidence>
<proteinExistence type="inferred from homology"/>
<keyword evidence="3" id="KW-0472">Membrane</keyword>
<feature type="transmembrane region" description="Helical" evidence="3">
    <location>
        <begin position="103"/>
        <end position="121"/>
    </location>
</feature>
<feature type="transmembrane region" description="Helical" evidence="3">
    <location>
        <begin position="133"/>
        <end position="153"/>
    </location>
</feature>
<dbReference type="Proteomes" id="UP000266483">
    <property type="component" value="Unassembled WGS sequence"/>
</dbReference>